<dbReference type="EMBL" id="MCIF01000002">
    <property type="protein sequence ID" value="RAQ95000.1"/>
    <property type="molecule type" value="Genomic_DNA"/>
</dbReference>
<feature type="domain" description="Glycosyl transferase family 1" evidence="2">
    <location>
        <begin position="215"/>
        <end position="382"/>
    </location>
</feature>
<gene>
    <name evidence="4" type="ORF">A4R35_05590</name>
</gene>
<dbReference type="PANTHER" id="PTHR45947:SF3">
    <property type="entry name" value="SULFOQUINOVOSYL TRANSFERASE SQD2"/>
    <property type="match status" value="1"/>
</dbReference>
<dbReference type="SUPFAM" id="SSF53756">
    <property type="entry name" value="UDP-Glycosyltransferase/glycogen phosphorylase"/>
    <property type="match status" value="1"/>
</dbReference>
<comment type="caution">
    <text evidence="4">The sequence shown here is derived from an EMBL/GenBank/DDBJ whole genome shotgun (WGS) entry which is preliminary data.</text>
</comment>
<dbReference type="InterPro" id="IPR050194">
    <property type="entry name" value="Glycosyltransferase_grp1"/>
</dbReference>
<dbReference type="PANTHER" id="PTHR45947">
    <property type="entry name" value="SULFOQUINOVOSYL TRANSFERASE SQD2"/>
    <property type="match status" value="1"/>
</dbReference>
<feature type="domain" description="Glycosyltransferase subfamily 4-like N-terminal" evidence="3">
    <location>
        <begin position="16"/>
        <end position="202"/>
    </location>
</feature>
<feature type="region of interest" description="Disordered" evidence="1">
    <location>
        <begin position="418"/>
        <end position="437"/>
    </location>
</feature>
<organism evidence="4 5">
    <name type="scientific">Thermogemmatispora tikiterensis</name>
    <dbReference type="NCBI Taxonomy" id="1825093"/>
    <lineage>
        <taxon>Bacteria</taxon>
        <taxon>Bacillati</taxon>
        <taxon>Chloroflexota</taxon>
        <taxon>Ktedonobacteria</taxon>
        <taxon>Thermogemmatisporales</taxon>
        <taxon>Thermogemmatisporaceae</taxon>
        <taxon>Thermogemmatispora</taxon>
    </lineage>
</organism>
<dbReference type="CDD" id="cd03794">
    <property type="entry name" value="GT4_WbuB-like"/>
    <property type="match status" value="1"/>
</dbReference>
<evidence type="ECO:0000256" key="1">
    <source>
        <dbReference type="SAM" id="MobiDB-lite"/>
    </source>
</evidence>
<protein>
    <recommendedName>
        <fullName evidence="6">Glycosyltransferase WbuB</fullName>
    </recommendedName>
</protein>
<dbReference type="InterPro" id="IPR028098">
    <property type="entry name" value="Glyco_trans_4-like_N"/>
</dbReference>
<dbReference type="Proteomes" id="UP000248706">
    <property type="component" value="Unassembled WGS sequence"/>
</dbReference>
<dbReference type="Pfam" id="PF13579">
    <property type="entry name" value="Glyco_trans_4_4"/>
    <property type="match status" value="1"/>
</dbReference>
<dbReference type="OrthoDB" id="9811902at2"/>
<accession>A0A328VGX7</accession>
<dbReference type="Pfam" id="PF00534">
    <property type="entry name" value="Glycos_transf_1"/>
    <property type="match status" value="1"/>
</dbReference>
<name>A0A328VGX7_9CHLR</name>
<evidence type="ECO:0000313" key="4">
    <source>
        <dbReference type="EMBL" id="RAQ95000.1"/>
    </source>
</evidence>
<proteinExistence type="predicted"/>
<dbReference type="GO" id="GO:0016758">
    <property type="term" value="F:hexosyltransferase activity"/>
    <property type="evidence" value="ECO:0007669"/>
    <property type="project" value="TreeGrafter"/>
</dbReference>
<dbReference type="InterPro" id="IPR001296">
    <property type="entry name" value="Glyco_trans_1"/>
</dbReference>
<reference evidence="4 5" key="1">
    <citation type="submission" date="2016-08" db="EMBL/GenBank/DDBJ databases">
        <title>Analysis of Carbohydrate Active Enzymes in Thermogemmatispora T81 Reveals Carbohydrate Degradation Ability.</title>
        <authorList>
            <person name="Tomazini A."/>
            <person name="Lal S."/>
            <person name="Stott M."/>
            <person name="Henrissat B."/>
            <person name="Polikarpov I."/>
            <person name="Sparling R."/>
            <person name="Levin D.B."/>
        </authorList>
    </citation>
    <scope>NUCLEOTIDE SEQUENCE [LARGE SCALE GENOMIC DNA]</scope>
    <source>
        <strain evidence="4 5">T81</strain>
    </source>
</reference>
<sequence length="437" mass="48638">MAYILFLTLYYPPEKGAAASRISQYAEHLVQRGHQVTVLTTVPNYPTGVVPPEYRGHLLQEETRAGVRVVRVWSYTSPNRGFLRRILAHLSFGCLAPILGARAVGRPDLLVVESHPLFNAIAGRLLARWKGSPYVFTVSDLWPESAVQLGVLRNRLLIRLAEWLEWSSYERASLVWVLTEGIRDQLLRRGLAAEKIFFLTNGVDTSKFFPRPQAEARQHLGWEERFTVLYAGTLGISHGLTTVLDAAEQLRSYPAIRIRLVGDGGAKPELLAEARRRGLENVIFMDPLPHEQVPLLLAAADACLIMMRKLPLFEGALPCKMYEALACGRPILLAVDGEARRLAEEAGAAIFVEPENPTALAQAIVQLYEQPALAQALSARGRALAEERFDYDQLSARLDAQIAALLPSSSFTPTLPSLAQEQQHEQKYKANKSISYR</sequence>
<evidence type="ECO:0008006" key="6">
    <source>
        <dbReference type="Google" id="ProtNLM"/>
    </source>
</evidence>
<dbReference type="AlphaFoldDB" id="A0A328VGX7"/>
<dbReference type="Gene3D" id="3.40.50.2000">
    <property type="entry name" value="Glycogen Phosphorylase B"/>
    <property type="match status" value="2"/>
</dbReference>
<evidence type="ECO:0000259" key="2">
    <source>
        <dbReference type="Pfam" id="PF00534"/>
    </source>
</evidence>
<keyword evidence="5" id="KW-1185">Reference proteome</keyword>
<evidence type="ECO:0000313" key="5">
    <source>
        <dbReference type="Proteomes" id="UP000248706"/>
    </source>
</evidence>
<evidence type="ECO:0000259" key="3">
    <source>
        <dbReference type="Pfam" id="PF13579"/>
    </source>
</evidence>
<dbReference type="RefSeq" id="WP_112427368.1">
    <property type="nucleotide sequence ID" value="NZ_MCIF01000002.1"/>
</dbReference>